<keyword evidence="2" id="KW-1185">Reference proteome</keyword>
<proteinExistence type="predicted"/>
<evidence type="ECO:0000313" key="1">
    <source>
        <dbReference type="EMBL" id="QVI24916.1"/>
    </source>
</evidence>
<gene>
    <name evidence="1" type="ORF">KHQ06_15740</name>
</gene>
<dbReference type="InterPro" id="IPR000801">
    <property type="entry name" value="Esterase-like"/>
</dbReference>
<name>A0ABX8D013_9NOCA</name>
<organism evidence="1 2">
    <name type="scientific">Nocardia tengchongensis</name>
    <dbReference type="NCBI Taxonomy" id="2055889"/>
    <lineage>
        <taxon>Bacteria</taxon>
        <taxon>Bacillati</taxon>
        <taxon>Actinomycetota</taxon>
        <taxon>Actinomycetes</taxon>
        <taxon>Mycobacteriales</taxon>
        <taxon>Nocardiaceae</taxon>
        <taxon>Nocardia</taxon>
    </lineage>
</organism>
<accession>A0ABX8D013</accession>
<dbReference type="Proteomes" id="UP000683310">
    <property type="component" value="Chromosome"/>
</dbReference>
<sequence length="279" mass="29446">MGRDIEVEVRRAADTSQPVPVLYLLGGAGGGVGAVNWQTATDAMDFLAGKNVTVVAPIGGDYTYYTDWRGPDPVLGVNKWRTFLTQELPPVVDRELNGNGRNAIAGLSMAGTSVLQLAIAAPGLYRSVASYSGCAQISDPLGHSFVSMVVTKGGGDPANMYGPEGDPEWAANDPFLHADQLRGLNLFISSGSGLPGRWDLPGGPHTLPGLDGWVDQLSLGGTIEAATNYCSHHLAARLEWLGIPATYDFTLTGTHSWGYWQEAVKQSWPVLAAGLGLPA</sequence>
<dbReference type="PANTHER" id="PTHR48098">
    <property type="entry name" value="ENTEROCHELIN ESTERASE-RELATED"/>
    <property type="match status" value="1"/>
</dbReference>
<dbReference type="Gene3D" id="3.40.50.1820">
    <property type="entry name" value="alpha/beta hydrolase"/>
    <property type="match status" value="1"/>
</dbReference>
<dbReference type="Pfam" id="PF00756">
    <property type="entry name" value="Esterase"/>
    <property type="match status" value="1"/>
</dbReference>
<dbReference type="SUPFAM" id="SSF53474">
    <property type="entry name" value="alpha/beta-Hydrolases"/>
    <property type="match status" value="1"/>
</dbReference>
<evidence type="ECO:0000313" key="2">
    <source>
        <dbReference type="Proteomes" id="UP000683310"/>
    </source>
</evidence>
<reference evidence="1 2" key="1">
    <citation type="submission" date="2021-04" db="EMBL/GenBank/DDBJ databases">
        <title>Nocardia tengchongensis.</title>
        <authorList>
            <person name="Zhuang k."/>
            <person name="Ran Y."/>
            <person name="Li W."/>
        </authorList>
    </citation>
    <scope>NUCLEOTIDE SEQUENCE [LARGE SCALE GENOMIC DNA]</scope>
    <source>
        <strain evidence="1 2">CFH S0057</strain>
    </source>
</reference>
<dbReference type="EMBL" id="CP074371">
    <property type="protein sequence ID" value="QVI24916.1"/>
    <property type="molecule type" value="Genomic_DNA"/>
</dbReference>
<protein>
    <submittedName>
        <fullName evidence="1">Esterase family protein</fullName>
    </submittedName>
</protein>
<dbReference type="InterPro" id="IPR029058">
    <property type="entry name" value="AB_hydrolase_fold"/>
</dbReference>
<dbReference type="PANTHER" id="PTHR48098:SF1">
    <property type="entry name" value="DIACYLGLYCEROL ACYLTRANSFERASE_MYCOLYLTRANSFERASE AG85A"/>
    <property type="match status" value="1"/>
</dbReference>
<dbReference type="InterPro" id="IPR050583">
    <property type="entry name" value="Mycobacterial_A85_antigen"/>
</dbReference>